<evidence type="ECO:0000259" key="3">
    <source>
        <dbReference type="Pfam" id="PF21647"/>
    </source>
</evidence>
<dbReference type="Pfam" id="PF06075">
    <property type="entry name" value="DUF936"/>
    <property type="match status" value="1"/>
</dbReference>
<dbReference type="InterPro" id="IPR048297">
    <property type="entry name" value="DUF936_dom_pln"/>
</dbReference>
<gene>
    <name evidence="4" type="ORF">GOP47_0005509</name>
</gene>
<accession>A0A9D4V5V3</accession>
<feature type="region of interest" description="Disordered" evidence="1">
    <location>
        <begin position="477"/>
        <end position="546"/>
    </location>
</feature>
<evidence type="ECO:0000256" key="1">
    <source>
        <dbReference type="SAM" id="MobiDB-lite"/>
    </source>
</evidence>
<feature type="compositionally biased region" description="Polar residues" evidence="1">
    <location>
        <begin position="336"/>
        <end position="346"/>
    </location>
</feature>
<dbReference type="Pfam" id="PF21647">
    <property type="entry name" value="DUF6857"/>
    <property type="match status" value="1"/>
</dbReference>
<dbReference type="InterPro" id="IPR010341">
    <property type="entry name" value="DUF936_pln"/>
</dbReference>
<dbReference type="EMBL" id="JABFUD020000005">
    <property type="protein sequence ID" value="KAI5080030.1"/>
    <property type="molecule type" value="Genomic_DNA"/>
</dbReference>
<evidence type="ECO:0000313" key="4">
    <source>
        <dbReference type="EMBL" id="KAI5080030.1"/>
    </source>
</evidence>
<feature type="compositionally biased region" description="Basic residues" evidence="1">
    <location>
        <begin position="299"/>
        <end position="308"/>
    </location>
</feature>
<dbReference type="OrthoDB" id="1918502at2759"/>
<evidence type="ECO:0000313" key="5">
    <source>
        <dbReference type="Proteomes" id="UP000886520"/>
    </source>
</evidence>
<feature type="domain" description="DUF936" evidence="2">
    <location>
        <begin position="6"/>
        <end position="119"/>
    </location>
</feature>
<organism evidence="4 5">
    <name type="scientific">Adiantum capillus-veneris</name>
    <name type="common">Maidenhair fern</name>
    <dbReference type="NCBI Taxonomy" id="13818"/>
    <lineage>
        <taxon>Eukaryota</taxon>
        <taxon>Viridiplantae</taxon>
        <taxon>Streptophyta</taxon>
        <taxon>Embryophyta</taxon>
        <taxon>Tracheophyta</taxon>
        <taxon>Polypodiopsida</taxon>
        <taxon>Polypodiidae</taxon>
        <taxon>Polypodiales</taxon>
        <taxon>Pteridineae</taxon>
        <taxon>Pteridaceae</taxon>
        <taxon>Vittarioideae</taxon>
        <taxon>Adiantum</taxon>
    </lineage>
</organism>
<dbReference type="AlphaFoldDB" id="A0A9D4V5V3"/>
<name>A0A9D4V5V3_ADICA</name>
<feature type="region of interest" description="Disordered" evidence="1">
    <location>
        <begin position="295"/>
        <end position="450"/>
    </location>
</feature>
<feature type="region of interest" description="Disordered" evidence="1">
    <location>
        <begin position="159"/>
        <end position="180"/>
    </location>
</feature>
<dbReference type="PANTHER" id="PTHR31928:SF4">
    <property type="entry name" value="OS08G0541500 PROTEIN"/>
    <property type="match status" value="1"/>
</dbReference>
<feature type="compositionally biased region" description="Basic and acidic residues" evidence="1">
    <location>
        <begin position="530"/>
        <end position="545"/>
    </location>
</feature>
<feature type="compositionally biased region" description="Basic and acidic residues" evidence="1">
    <location>
        <begin position="347"/>
        <end position="367"/>
    </location>
</feature>
<dbReference type="Proteomes" id="UP000886520">
    <property type="component" value="Chromosome 5"/>
</dbReference>
<feature type="compositionally biased region" description="Basic and acidic residues" evidence="1">
    <location>
        <begin position="504"/>
        <end position="516"/>
    </location>
</feature>
<dbReference type="InterPro" id="IPR049172">
    <property type="entry name" value="DUF6857_pln"/>
</dbReference>
<feature type="compositionally biased region" description="Basic and acidic residues" evidence="1">
    <location>
        <begin position="170"/>
        <end position="180"/>
    </location>
</feature>
<feature type="compositionally biased region" description="Polar residues" evidence="1">
    <location>
        <begin position="377"/>
        <end position="400"/>
    </location>
</feature>
<dbReference type="PANTHER" id="PTHR31928">
    <property type="entry name" value="EXPRESSED PROTEIN"/>
    <property type="match status" value="1"/>
</dbReference>
<keyword evidence="5" id="KW-1185">Reference proteome</keyword>
<evidence type="ECO:0000259" key="2">
    <source>
        <dbReference type="Pfam" id="PF06075"/>
    </source>
</evidence>
<protein>
    <submittedName>
        <fullName evidence="4">Uncharacterized protein</fullName>
    </submittedName>
</protein>
<feature type="domain" description="DUF6857" evidence="3">
    <location>
        <begin position="539"/>
        <end position="923"/>
    </location>
</feature>
<feature type="compositionally biased region" description="Polar residues" evidence="1">
    <location>
        <begin position="407"/>
        <end position="437"/>
    </location>
</feature>
<comment type="caution">
    <text evidence="4">The sequence shown here is derived from an EMBL/GenBank/DDBJ whole genome shotgun (WGS) entry which is preliminary data.</text>
</comment>
<reference evidence="4 5" key="1">
    <citation type="submission" date="2021-01" db="EMBL/GenBank/DDBJ databases">
        <title>Adiantum capillus-veneris genome.</title>
        <authorList>
            <person name="Fang Y."/>
            <person name="Liao Q."/>
        </authorList>
    </citation>
    <scope>NUCLEOTIDE SEQUENCE [LARGE SCALE GENOMIC DNA]</scope>
    <source>
        <strain evidence="4">H3</strain>
        <tissue evidence="4">Leaf</tissue>
    </source>
</reference>
<proteinExistence type="predicted"/>
<feature type="region of interest" description="Disordered" evidence="1">
    <location>
        <begin position="248"/>
        <end position="272"/>
    </location>
</feature>
<sequence>MASPNPGILLKLLQYMNSDVRVAGEHRSVLLQVIGIVPALAGSELWPNQGFYIKVSDSSHATYVSLSDEDNDLILNDRLQLGQFVYVEKLESGSPVPRVVGIRPLPGRHPCVGNPEDLIARAAPSLQNGFVIQSASNSSTNIMESAPPANKKPEVARYAEHSHSRAVPHSQRESELHAKKSDHLKVSNTHSFSEHPRTLDNVKAIEHNRHTDPVHIFSNPRNMETVKSIDLMKEYRLPKFEKEEPLSANRFLERPSHRYASNAGNPGDAIDKNCSRFTDRTEHVENLGSDQIDVEASSKAKRRVVKSKVFRDASPAAKPRSSTPNKLNSPMKAGVENTSSNVTTTKPHVDDCRTSTKSLSPEKEASRKGAFVVPSRYRQSSPSGKVRQASPSSKARQSSPGGKIRQGSPSGRNWQGSPNGRIRQSSPTGKRSISTGRSPRVSIGDASRRRSSIYVAGSSSKAVDLLAASMKTLRQSIEENPDKAKLVTSKHSKSSKATGGPTQEDERILQKTEAKSHKQSSAKKSVSHSETSHMQRPTIHDKRWTDGSVSWGSLPSSLIELGKDVLDTRDAASVTAAQALQEASASESIIRCMSMFAELRSFAQTDNRQVSMDYFFKLYQSLDSSSRVLLSLSEPKHMKESSESGLDFLSYDKFKNAVCWIQAAMSVDLASIVHFSKYFAASFKSSSKEELSLKDSLVYDTPVGKGLRDANSQGGDHQRVLSSPYLRKAPSFTPLKGQAKGASQCEALQKMDRGRTSHELRHPSPLKAAMKRSFGLENGAANSNGLHHCDLPKKENGSGVDWHTDRGRRMHRAWELAGVLRREMQYWFLLYVEEALDSGFQLACSSSTEGSLREGSEAGTSPPEGSVIAMMLSQIKQVNDWLDGLESADEGIPLDDQVIEVLESVKRKVYEFLLQHVESAATTLGKCL</sequence>